<comment type="caution">
    <text evidence="4">The sequence shown here is derived from an EMBL/GenBank/DDBJ whole genome shotgun (WGS) entry which is preliminary data.</text>
</comment>
<dbReference type="PROSITE" id="PS51186">
    <property type="entry name" value="GNAT"/>
    <property type="match status" value="1"/>
</dbReference>
<evidence type="ECO:0000313" key="4">
    <source>
        <dbReference type="EMBL" id="KNX39375.1"/>
    </source>
</evidence>
<dbReference type="Proteomes" id="UP000037397">
    <property type="component" value="Unassembled WGS sequence"/>
</dbReference>
<dbReference type="PANTHER" id="PTHR43877:SF2">
    <property type="entry name" value="AMINOALKYLPHOSPHONATE N-ACETYLTRANSFERASE-RELATED"/>
    <property type="match status" value="1"/>
</dbReference>
<dbReference type="Gene3D" id="3.40.630.30">
    <property type="match status" value="1"/>
</dbReference>
<reference evidence="5" key="1">
    <citation type="submission" date="2015-03" db="EMBL/GenBank/DDBJ databases">
        <title>Luteipulveratus halotolerans sp. nov., a novel actinobacterium (Dermacoccaceae) from Sarawak, Malaysia.</title>
        <authorList>
            <person name="Juboi H."/>
            <person name="Basik A."/>
            <person name="Shamsul S.S."/>
            <person name="Arnold P."/>
            <person name="Schmitt E.K."/>
            <person name="Sanglier J.-J."/>
            <person name="Yeo T."/>
        </authorList>
    </citation>
    <scope>NUCLEOTIDE SEQUENCE [LARGE SCALE GENOMIC DNA]</scope>
    <source>
        <strain evidence="5">C296001</strain>
    </source>
</reference>
<protein>
    <recommendedName>
        <fullName evidence="3">N-acetyltransferase domain-containing protein</fullName>
    </recommendedName>
</protein>
<dbReference type="EMBL" id="LAIR01000002">
    <property type="protein sequence ID" value="KNX39375.1"/>
    <property type="molecule type" value="Genomic_DNA"/>
</dbReference>
<evidence type="ECO:0000259" key="3">
    <source>
        <dbReference type="PROSITE" id="PS51186"/>
    </source>
</evidence>
<proteinExistence type="predicted"/>
<evidence type="ECO:0000313" key="5">
    <source>
        <dbReference type="Proteomes" id="UP000037397"/>
    </source>
</evidence>
<evidence type="ECO:0000256" key="1">
    <source>
        <dbReference type="ARBA" id="ARBA00022679"/>
    </source>
</evidence>
<dbReference type="Pfam" id="PF00583">
    <property type="entry name" value="Acetyltransf_1"/>
    <property type="match status" value="1"/>
</dbReference>
<dbReference type="PANTHER" id="PTHR43877">
    <property type="entry name" value="AMINOALKYLPHOSPHONATE N-ACETYLTRANSFERASE-RELATED-RELATED"/>
    <property type="match status" value="1"/>
</dbReference>
<evidence type="ECO:0000256" key="2">
    <source>
        <dbReference type="ARBA" id="ARBA00023315"/>
    </source>
</evidence>
<keyword evidence="2" id="KW-0012">Acyltransferase</keyword>
<dbReference type="GO" id="GO:0016747">
    <property type="term" value="F:acyltransferase activity, transferring groups other than amino-acyl groups"/>
    <property type="evidence" value="ECO:0007669"/>
    <property type="project" value="InterPro"/>
</dbReference>
<keyword evidence="1" id="KW-0808">Transferase</keyword>
<dbReference type="SUPFAM" id="SSF55729">
    <property type="entry name" value="Acyl-CoA N-acyltransferases (Nat)"/>
    <property type="match status" value="1"/>
</dbReference>
<keyword evidence="5" id="KW-1185">Reference proteome</keyword>
<organism evidence="4 5">
    <name type="scientific">Luteipulveratus halotolerans</name>
    <dbReference type="NCBI Taxonomy" id="1631356"/>
    <lineage>
        <taxon>Bacteria</taxon>
        <taxon>Bacillati</taxon>
        <taxon>Actinomycetota</taxon>
        <taxon>Actinomycetes</taxon>
        <taxon>Micrococcales</taxon>
        <taxon>Dermacoccaceae</taxon>
        <taxon>Luteipulveratus</taxon>
    </lineage>
</organism>
<dbReference type="InterPro" id="IPR016181">
    <property type="entry name" value="Acyl_CoA_acyltransferase"/>
</dbReference>
<dbReference type="InterPro" id="IPR050832">
    <property type="entry name" value="Bact_Acetyltransf"/>
</dbReference>
<dbReference type="AlphaFoldDB" id="A0A0L6CNY2"/>
<sequence length="165" mass="18287">MARRVPYDAPELADLLTDLRVEYSTRYARETANTTLTEVPATDFVEPRGTFVVLLRGGRTVAGGAIRRFDDHTAEIKRVWTASSVRRQGFGRRVIDELEIAAADLGYDRVFLSTGPRQPEARALYLAAGYRPGFDLEDTPESVGRHVFTKTLHAHPATSDVAQPA</sequence>
<dbReference type="InterPro" id="IPR000182">
    <property type="entry name" value="GNAT_dom"/>
</dbReference>
<dbReference type="CDD" id="cd04301">
    <property type="entry name" value="NAT_SF"/>
    <property type="match status" value="1"/>
</dbReference>
<gene>
    <name evidence="4" type="ORF">VV01_10525</name>
</gene>
<dbReference type="STRING" id="1631356.VV01_10525"/>
<feature type="domain" description="N-acetyltransferase" evidence="3">
    <location>
        <begin position="1"/>
        <end position="153"/>
    </location>
</feature>
<name>A0A0L6CNY2_9MICO</name>
<accession>A0A0L6CNY2</accession>